<dbReference type="EMBL" id="CAJVPY010020587">
    <property type="protein sequence ID" value="CAG8776198.1"/>
    <property type="molecule type" value="Genomic_DNA"/>
</dbReference>
<evidence type="ECO:0000313" key="2">
    <source>
        <dbReference type="Proteomes" id="UP000789405"/>
    </source>
</evidence>
<gene>
    <name evidence="1" type="ORF">DERYTH_LOCUS19178</name>
</gene>
<dbReference type="Proteomes" id="UP000789405">
    <property type="component" value="Unassembled WGS sequence"/>
</dbReference>
<evidence type="ECO:0000313" key="1">
    <source>
        <dbReference type="EMBL" id="CAG8776198.1"/>
    </source>
</evidence>
<reference evidence="1" key="1">
    <citation type="submission" date="2021-06" db="EMBL/GenBank/DDBJ databases">
        <authorList>
            <person name="Kallberg Y."/>
            <person name="Tangrot J."/>
            <person name="Rosling A."/>
        </authorList>
    </citation>
    <scope>NUCLEOTIDE SEQUENCE</scope>
    <source>
        <strain evidence="1">MA453B</strain>
    </source>
</reference>
<comment type="caution">
    <text evidence="1">The sequence shown here is derived from an EMBL/GenBank/DDBJ whole genome shotgun (WGS) entry which is preliminary data.</text>
</comment>
<sequence length="76" mass="9213">MSEETGNFYSLYEFLKTEPSENITISRVLHEMWRLYGLQTEDNDCNRLHLILEKVWLEIVEEKCKFCLKQLQDIEK</sequence>
<feature type="non-terminal residue" evidence="1">
    <location>
        <position position="76"/>
    </location>
</feature>
<dbReference type="OrthoDB" id="2416492at2759"/>
<protein>
    <submittedName>
        <fullName evidence="1">22236_t:CDS:1</fullName>
    </submittedName>
</protein>
<keyword evidence="2" id="KW-1185">Reference proteome</keyword>
<organism evidence="1 2">
    <name type="scientific">Dentiscutata erythropus</name>
    <dbReference type="NCBI Taxonomy" id="1348616"/>
    <lineage>
        <taxon>Eukaryota</taxon>
        <taxon>Fungi</taxon>
        <taxon>Fungi incertae sedis</taxon>
        <taxon>Mucoromycota</taxon>
        <taxon>Glomeromycotina</taxon>
        <taxon>Glomeromycetes</taxon>
        <taxon>Diversisporales</taxon>
        <taxon>Gigasporaceae</taxon>
        <taxon>Dentiscutata</taxon>
    </lineage>
</organism>
<proteinExistence type="predicted"/>
<dbReference type="AlphaFoldDB" id="A0A9N9JCY8"/>
<accession>A0A9N9JCY8</accession>
<name>A0A9N9JCY8_9GLOM</name>